<dbReference type="Proteomes" id="UP001499990">
    <property type="component" value="Unassembled WGS sequence"/>
</dbReference>
<dbReference type="RefSeq" id="WP_425586293.1">
    <property type="nucleotide sequence ID" value="NZ_BAAAYL010000001.1"/>
</dbReference>
<evidence type="ECO:0000313" key="2">
    <source>
        <dbReference type="Proteomes" id="UP001499990"/>
    </source>
</evidence>
<gene>
    <name evidence="1" type="ORF">GCM10020367_63860</name>
</gene>
<keyword evidence="2" id="KW-1185">Reference proteome</keyword>
<comment type="caution">
    <text evidence="1">The sequence shown here is derived from an EMBL/GenBank/DDBJ whole genome shotgun (WGS) entry which is preliminary data.</text>
</comment>
<protein>
    <submittedName>
        <fullName evidence="1">Uncharacterized protein</fullName>
    </submittedName>
</protein>
<reference evidence="2" key="1">
    <citation type="journal article" date="2019" name="Int. J. Syst. Evol. Microbiol.">
        <title>The Global Catalogue of Microorganisms (GCM) 10K type strain sequencing project: providing services to taxonomists for standard genome sequencing and annotation.</title>
        <authorList>
            <consortium name="The Broad Institute Genomics Platform"/>
            <consortium name="The Broad Institute Genome Sequencing Center for Infectious Disease"/>
            <person name="Wu L."/>
            <person name="Ma J."/>
        </authorList>
    </citation>
    <scope>NUCLEOTIDE SEQUENCE [LARGE SCALE GENOMIC DNA]</scope>
    <source>
        <strain evidence="2">JCM 9651</strain>
    </source>
</reference>
<name>A0ABP6SLK9_9ACTN</name>
<accession>A0ABP6SLK9</accession>
<evidence type="ECO:0000313" key="1">
    <source>
        <dbReference type="EMBL" id="GAA3379610.1"/>
    </source>
</evidence>
<sequence>MLLSPSHFRVQVSQATHEPPSEFIPTASGKIPELSQALTGRFREHYAFLTRLYLAQYDHLSGAINQLTARIEEAVTPFARHWTCWTRSRE</sequence>
<dbReference type="EMBL" id="BAAAYL010000001">
    <property type="protein sequence ID" value="GAA3379610.1"/>
    <property type="molecule type" value="Genomic_DNA"/>
</dbReference>
<proteinExistence type="predicted"/>
<organism evidence="1 2">
    <name type="scientific">Streptomyces sannanensis</name>
    <dbReference type="NCBI Taxonomy" id="285536"/>
    <lineage>
        <taxon>Bacteria</taxon>
        <taxon>Bacillati</taxon>
        <taxon>Actinomycetota</taxon>
        <taxon>Actinomycetes</taxon>
        <taxon>Kitasatosporales</taxon>
        <taxon>Streptomycetaceae</taxon>
        <taxon>Streptomyces</taxon>
    </lineage>
</organism>